<reference evidence="2" key="1">
    <citation type="submission" date="2011-07" db="EMBL/GenBank/DDBJ databases">
        <authorList>
            <consortium name="Caenorhabditis brenneri Sequencing and Analysis Consortium"/>
            <person name="Wilson R.K."/>
        </authorList>
    </citation>
    <scope>NUCLEOTIDE SEQUENCE [LARGE SCALE GENOMIC DNA]</scope>
    <source>
        <strain evidence="2">PB2801</strain>
    </source>
</reference>
<protein>
    <submittedName>
        <fullName evidence="1">Uncharacterized protein</fullName>
    </submittedName>
</protein>
<dbReference type="Proteomes" id="UP000008068">
    <property type="component" value="Unassembled WGS sequence"/>
</dbReference>
<accession>G0MYT8</accession>
<dbReference type="AlphaFoldDB" id="G0MYT8"/>
<sequence>MYKAQLTFISILNESYEKLPILRKGSTFFCVFCFNFHSSPNHECNSLAISNEAEKTAGNWLCQLVGDDEKVDRELVEKLKQYVITRIEEYEKHNNYNRIETSYASSDKYSFGKRTDESQSSADSHVEKSFDDGQLFSSTGRILRKTRYEAVAKSPMKTHKKLSNANIREDFEIIYEHVAPALPVNKRNWTRQHYIMHFHKVQHLNNRQSALFEDVNGKAK</sequence>
<organism evidence="2">
    <name type="scientific">Caenorhabditis brenneri</name>
    <name type="common">Nematode worm</name>
    <dbReference type="NCBI Taxonomy" id="135651"/>
    <lineage>
        <taxon>Eukaryota</taxon>
        <taxon>Metazoa</taxon>
        <taxon>Ecdysozoa</taxon>
        <taxon>Nematoda</taxon>
        <taxon>Chromadorea</taxon>
        <taxon>Rhabditida</taxon>
        <taxon>Rhabditina</taxon>
        <taxon>Rhabditomorpha</taxon>
        <taxon>Rhabditoidea</taxon>
        <taxon>Rhabditidae</taxon>
        <taxon>Peloderinae</taxon>
        <taxon>Caenorhabditis</taxon>
    </lineage>
</organism>
<evidence type="ECO:0000313" key="1">
    <source>
        <dbReference type="EMBL" id="EGT47841.1"/>
    </source>
</evidence>
<proteinExistence type="predicted"/>
<gene>
    <name evidence="1" type="ORF">CAEBREN_08111</name>
</gene>
<dbReference type="InParanoid" id="G0MYT8"/>
<dbReference type="EMBL" id="GL379821">
    <property type="protein sequence ID" value="EGT47841.1"/>
    <property type="molecule type" value="Genomic_DNA"/>
</dbReference>
<name>G0MYT8_CAEBE</name>
<dbReference type="HOGENOM" id="CLU_1054578_0_0_1"/>
<evidence type="ECO:0000313" key="2">
    <source>
        <dbReference type="Proteomes" id="UP000008068"/>
    </source>
</evidence>
<keyword evidence="2" id="KW-1185">Reference proteome</keyword>